<accession>A0A922LXA9</accession>
<evidence type="ECO:0000313" key="3">
    <source>
        <dbReference type="Proteomes" id="UP000471633"/>
    </source>
</evidence>
<dbReference type="KEGG" id="shx:MS3_00010166"/>
<dbReference type="GeneID" id="75578067"/>
<dbReference type="Pfam" id="PF21056">
    <property type="entry name" value="ZSWIM1-3_RNaseH-like"/>
    <property type="match status" value="1"/>
</dbReference>
<sequence length="309" mass="35997">LQKMTWTHYVVRESRLNKEKPEIRYEYVVYVCSFGHKKKLEGHGERIKGSKFSGCKAMFRLRYDVNRFVISSSRMIHNHPCDEKCLKNDPWFRRLNEDQLKVVRPMVETGSNANSIVKYAKDHFGKTITVQYVNNLKYKVVECCGSLNDVIETLRNSGKVFVSYGGVANQVTKIAFSTHEQIETYKRFPEVVCLDSTYNTSRGNYKLFQLHMVFTHLQMPEFTVDLVLKLCCRWTWTACGGVDVNIPAISSPDYTETSRLYRILRSKIHTLSTLFGQTTVQDILRQLIDQVDELIRMRRLPTDSEHNTQ</sequence>
<name>A0A922LXA9_SCHHA</name>
<dbReference type="InterPro" id="IPR052579">
    <property type="entry name" value="Zinc_finger_SWIM"/>
</dbReference>
<reference evidence="2" key="1">
    <citation type="journal article" date="2012" name="Nat. Genet.">
        <title>Whole-genome sequence of Schistosoma haematobium.</title>
        <authorList>
            <person name="Young N.D."/>
            <person name="Jex A.R."/>
            <person name="Li B."/>
            <person name="Liu S."/>
            <person name="Yang L."/>
            <person name="Xiong Z."/>
            <person name="Li Y."/>
            <person name="Cantacessi C."/>
            <person name="Hall R.S."/>
            <person name="Xu X."/>
            <person name="Chen F."/>
            <person name="Wu X."/>
            <person name="Zerlotini A."/>
            <person name="Oliveira G."/>
            <person name="Hofmann A."/>
            <person name="Zhang G."/>
            <person name="Fang X."/>
            <person name="Kang Y."/>
            <person name="Campbell B.E."/>
            <person name="Loukas A."/>
            <person name="Ranganathan S."/>
            <person name="Rollinson D."/>
            <person name="Rinaldi G."/>
            <person name="Brindley P.J."/>
            <person name="Yang H."/>
            <person name="Wang J."/>
            <person name="Wang J."/>
            <person name="Gasser R.B."/>
        </authorList>
    </citation>
    <scope>NUCLEOTIDE SEQUENCE</scope>
</reference>
<feature type="domain" description="ZSWIM1/3 RNaseH-like" evidence="1">
    <location>
        <begin position="160"/>
        <end position="211"/>
    </location>
</feature>
<reference evidence="2" key="4">
    <citation type="journal article" date="2022" name="PLoS Pathog.">
        <title>Chromosome-level genome of Schistosoma haematobium underpins genome-wide explorations of molecular variation.</title>
        <authorList>
            <person name="Stroehlein A.J."/>
            <person name="Korhonen P.K."/>
            <person name="Lee V.V."/>
            <person name="Ralph S.A."/>
            <person name="Mentink-Kane M."/>
            <person name="You H."/>
            <person name="McManus D.P."/>
            <person name="Tchuente L.T."/>
            <person name="Stothard J.R."/>
            <person name="Kaur P."/>
            <person name="Dudchenko O."/>
            <person name="Aiden E.L."/>
            <person name="Yang B."/>
            <person name="Yang H."/>
            <person name="Emery A.M."/>
            <person name="Webster B.L."/>
            <person name="Brindley P.J."/>
            <person name="Rollinson D."/>
            <person name="Chang B.C.H."/>
            <person name="Gasser R.B."/>
            <person name="Young N.D."/>
        </authorList>
    </citation>
    <scope>NUCLEOTIDE SEQUENCE</scope>
</reference>
<organism evidence="2 3">
    <name type="scientific">Schistosoma haematobium</name>
    <name type="common">Blood fluke</name>
    <dbReference type="NCBI Taxonomy" id="6185"/>
    <lineage>
        <taxon>Eukaryota</taxon>
        <taxon>Metazoa</taxon>
        <taxon>Spiralia</taxon>
        <taxon>Lophotrochozoa</taxon>
        <taxon>Platyhelminthes</taxon>
        <taxon>Trematoda</taxon>
        <taxon>Digenea</taxon>
        <taxon>Strigeidida</taxon>
        <taxon>Schistosomatoidea</taxon>
        <taxon>Schistosomatidae</taxon>
        <taxon>Schistosoma</taxon>
    </lineage>
</organism>
<dbReference type="EMBL" id="AMPZ03000001">
    <property type="protein sequence ID" value="KAH9595628.1"/>
    <property type="molecule type" value="Genomic_DNA"/>
</dbReference>
<gene>
    <name evidence="2" type="primary">ZSWIM1</name>
    <name evidence="2" type="ORF">MS3_00010166</name>
</gene>
<evidence type="ECO:0000313" key="2">
    <source>
        <dbReference type="EMBL" id="KAH9595628.1"/>
    </source>
</evidence>
<protein>
    <submittedName>
        <fullName evidence="2">Zinc finger, SWIM-type containing 1</fullName>
    </submittedName>
</protein>
<proteinExistence type="predicted"/>
<feature type="non-terminal residue" evidence="2">
    <location>
        <position position="1"/>
    </location>
</feature>
<dbReference type="PANTHER" id="PTHR31569">
    <property type="entry name" value="SWIM-TYPE DOMAIN-CONTAINING PROTEIN"/>
    <property type="match status" value="1"/>
</dbReference>
<dbReference type="AlphaFoldDB" id="A0A922LXA9"/>
<comment type="caution">
    <text evidence="2">The sequence shown here is derived from an EMBL/GenBank/DDBJ whole genome shotgun (WGS) entry which is preliminary data.</text>
</comment>
<reference evidence="2" key="2">
    <citation type="journal article" date="2019" name="Gigascience">
        <title>High-quality Schistosoma haematobium genome achieved by single-molecule and long-range sequencing.</title>
        <authorList>
            <person name="Stroehlein A.J."/>
            <person name="Korhonen P.K."/>
            <person name="Chong T.M."/>
            <person name="Lim Y.L."/>
            <person name="Chan K.G."/>
            <person name="Webster B."/>
            <person name="Rollinson D."/>
            <person name="Brindley P.J."/>
            <person name="Gasser R.B."/>
            <person name="Young N.D."/>
        </authorList>
    </citation>
    <scope>NUCLEOTIDE SEQUENCE</scope>
</reference>
<evidence type="ECO:0000259" key="1">
    <source>
        <dbReference type="Pfam" id="PF21056"/>
    </source>
</evidence>
<dbReference type="PANTHER" id="PTHR31569:SF4">
    <property type="entry name" value="SWIM-TYPE DOMAIN-CONTAINING PROTEIN"/>
    <property type="match status" value="1"/>
</dbReference>
<dbReference type="Proteomes" id="UP000471633">
    <property type="component" value="Unassembled WGS sequence"/>
</dbReference>
<dbReference type="CTD" id="90204"/>
<dbReference type="RefSeq" id="XP_051074495.1">
    <property type="nucleotide sequence ID" value="XM_051218524.1"/>
</dbReference>
<dbReference type="InterPro" id="IPR048324">
    <property type="entry name" value="ZSWIM1-3_RNaseH-like"/>
</dbReference>
<keyword evidence="3" id="KW-1185">Reference proteome</keyword>
<reference evidence="2" key="3">
    <citation type="submission" date="2021-06" db="EMBL/GenBank/DDBJ databases">
        <title>Chromosome-level genome assembly for S. haematobium.</title>
        <authorList>
            <person name="Stroehlein A.J."/>
        </authorList>
    </citation>
    <scope>NUCLEOTIDE SEQUENCE</scope>
</reference>